<keyword evidence="5" id="KW-1185">Reference proteome</keyword>
<dbReference type="PRINTS" id="PR00455">
    <property type="entry name" value="HTHTETR"/>
</dbReference>
<sequence length="177" mass="19581">MRPKNTPNDPERRERILRAAIELVQRSGIASVTARSVAAEAGVPVGSVAYYFESVPGLLLEASARVLHLRTGTLGERLAGTRPDNVVRRLAELIHHQLTDQRTTSIVAYELYMLGMRDPKFREVSRASNAQLRDWLAEILPPAQAAHLAAVADGYQLQCLFEEETPSVARIERVLTG</sequence>
<protein>
    <submittedName>
        <fullName evidence="4">TetR family transcriptional regulator</fullName>
    </submittedName>
</protein>
<evidence type="ECO:0000313" key="4">
    <source>
        <dbReference type="EMBL" id="MCR6487485.1"/>
    </source>
</evidence>
<evidence type="ECO:0000256" key="1">
    <source>
        <dbReference type="ARBA" id="ARBA00023125"/>
    </source>
</evidence>
<keyword evidence="1 2" id="KW-0238">DNA-binding</keyword>
<dbReference type="RefSeq" id="WP_257924050.1">
    <property type="nucleotide sequence ID" value="NZ_JAMXQV010000019.1"/>
</dbReference>
<dbReference type="Pfam" id="PF00440">
    <property type="entry name" value="TetR_N"/>
    <property type="match status" value="1"/>
</dbReference>
<dbReference type="PANTHER" id="PTHR30055">
    <property type="entry name" value="HTH-TYPE TRANSCRIPTIONAL REGULATOR RUTR"/>
    <property type="match status" value="1"/>
</dbReference>
<dbReference type="SUPFAM" id="SSF46689">
    <property type="entry name" value="Homeodomain-like"/>
    <property type="match status" value="1"/>
</dbReference>
<dbReference type="GO" id="GO:0003700">
    <property type="term" value="F:DNA-binding transcription factor activity"/>
    <property type="evidence" value="ECO:0007669"/>
    <property type="project" value="TreeGrafter"/>
</dbReference>
<dbReference type="InterPro" id="IPR041583">
    <property type="entry name" value="TetR_C_31"/>
</dbReference>
<accession>A0A9X2NMB6</accession>
<evidence type="ECO:0000313" key="5">
    <source>
        <dbReference type="Proteomes" id="UP001144096"/>
    </source>
</evidence>
<dbReference type="Pfam" id="PF17940">
    <property type="entry name" value="TetR_C_31"/>
    <property type="match status" value="1"/>
</dbReference>
<dbReference type="PROSITE" id="PS50977">
    <property type="entry name" value="HTH_TETR_2"/>
    <property type="match status" value="1"/>
</dbReference>
<dbReference type="InterPro" id="IPR001647">
    <property type="entry name" value="HTH_TetR"/>
</dbReference>
<comment type="caution">
    <text evidence="4">The sequence shown here is derived from an EMBL/GenBank/DDBJ whole genome shotgun (WGS) entry which is preliminary data.</text>
</comment>
<dbReference type="GO" id="GO:0000976">
    <property type="term" value="F:transcription cis-regulatory region binding"/>
    <property type="evidence" value="ECO:0007669"/>
    <property type="project" value="TreeGrafter"/>
</dbReference>
<feature type="domain" description="HTH tetR-type" evidence="3">
    <location>
        <begin position="10"/>
        <end position="70"/>
    </location>
</feature>
<gene>
    <name evidence="4" type="ORF">M8542_32125</name>
</gene>
<dbReference type="Gene3D" id="1.10.357.10">
    <property type="entry name" value="Tetracycline Repressor, domain 2"/>
    <property type="match status" value="1"/>
</dbReference>
<dbReference type="InterPro" id="IPR050109">
    <property type="entry name" value="HTH-type_TetR-like_transc_reg"/>
</dbReference>
<reference evidence="4" key="1">
    <citation type="submission" date="2022-06" db="EMBL/GenBank/DDBJ databases">
        <title>Amycolatopsis iheyaensis sp. nov., a new species of the genus Amycolatopsis isolated from soil in Iheya island, Japan.</title>
        <authorList>
            <person name="Ngamcharungchit C."/>
            <person name="Kanto H."/>
            <person name="Take A."/>
            <person name="Intra B."/>
            <person name="Matsumoto A."/>
            <person name="Panbangred W."/>
            <person name="Inahashi Y."/>
        </authorList>
    </citation>
    <scope>NUCLEOTIDE SEQUENCE</scope>
    <source>
        <strain evidence="4">OK19-0408</strain>
    </source>
</reference>
<feature type="DNA-binding region" description="H-T-H motif" evidence="2">
    <location>
        <begin position="33"/>
        <end position="52"/>
    </location>
</feature>
<dbReference type="InterPro" id="IPR009057">
    <property type="entry name" value="Homeodomain-like_sf"/>
</dbReference>
<dbReference type="SUPFAM" id="SSF48498">
    <property type="entry name" value="Tetracyclin repressor-like, C-terminal domain"/>
    <property type="match status" value="1"/>
</dbReference>
<dbReference type="PANTHER" id="PTHR30055:SF226">
    <property type="entry name" value="HTH-TYPE TRANSCRIPTIONAL REGULATOR PKSA"/>
    <property type="match status" value="1"/>
</dbReference>
<evidence type="ECO:0000256" key="2">
    <source>
        <dbReference type="PROSITE-ProRule" id="PRU00335"/>
    </source>
</evidence>
<dbReference type="EMBL" id="JAMXQV010000019">
    <property type="protein sequence ID" value="MCR6487485.1"/>
    <property type="molecule type" value="Genomic_DNA"/>
</dbReference>
<name>A0A9X2NMB6_9PSEU</name>
<evidence type="ECO:0000259" key="3">
    <source>
        <dbReference type="PROSITE" id="PS50977"/>
    </source>
</evidence>
<organism evidence="4 5">
    <name type="scientific">Amycolatopsis iheyensis</name>
    <dbReference type="NCBI Taxonomy" id="2945988"/>
    <lineage>
        <taxon>Bacteria</taxon>
        <taxon>Bacillati</taxon>
        <taxon>Actinomycetota</taxon>
        <taxon>Actinomycetes</taxon>
        <taxon>Pseudonocardiales</taxon>
        <taxon>Pseudonocardiaceae</taxon>
        <taxon>Amycolatopsis</taxon>
    </lineage>
</organism>
<proteinExistence type="predicted"/>
<dbReference type="Proteomes" id="UP001144096">
    <property type="component" value="Unassembled WGS sequence"/>
</dbReference>
<dbReference type="AlphaFoldDB" id="A0A9X2NMB6"/>
<dbReference type="InterPro" id="IPR036271">
    <property type="entry name" value="Tet_transcr_reg_TetR-rel_C_sf"/>
</dbReference>